<dbReference type="AlphaFoldDB" id="A0A2Z5N865"/>
<feature type="domain" description="N-acetyltransferase" evidence="2">
    <location>
        <begin position="24"/>
        <end position="174"/>
    </location>
</feature>
<dbReference type="InterPro" id="IPR000182">
    <property type="entry name" value="GNAT_dom"/>
</dbReference>
<organism evidence="3 4">
    <name type="scientific">Burkholderia pyrrocinia</name>
    <name type="common">Pseudomonas pyrrocinia</name>
    <dbReference type="NCBI Taxonomy" id="60550"/>
    <lineage>
        <taxon>Bacteria</taxon>
        <taxon>Pseudomonadati</taxon>
        <taxon>Pseudomonadota</taxon>
        <taxon>Betaproteobacteria</taxon>
        <taxon>Burkholderiales</taxon>
        <taxon>Burkholderiaceae</taxon>
        <taxon>Burkholderia</taxon>
        <taxon>Burkholderia cepacia complex</taxon>
    </lineage>
</organism>
<accession>A0A2Z5N865</accession>
<dbReference type="SUPFAM" id="SSF55729">
    <property type="entry name" value="Acyl-CoA N-acyltransferases (Nat)"/>
    <property type="match status" value="1"/>
</dbReference>
<name>A0A2Z5N865_BURPY</name>
<sequence length="174" mass="19433">MRSAPAAAPPARRFPLHRDNPPSMRLEYRQEDFEAVWSDIVAMLPLHWHELSDDMRPDPAGLASLASEHYRQIARDGRLCIVTARAAGVLAGYYVSIVSDAPMRGERRAYTDFFYLHPAYRGGFEGQHLIAAAERALRTRNVQMLVIGTANAALGGALEALGYRLIERVYGKRP</sequence>
<dbReference type="GO" id="GO:0016747">
    <property type="term" value="F:acyltransferase activity, transferring groups other than amino-acyl groups"/>
    <property type="evidence" value="ECO:0007669"/>
    <property type="project" value="InterPro"/>
</dbReference>
<dbReference type="InterPro" id="IPR016181">
    <property type="entry name" value="Acyl_CoA_acyltransferase"/>
</dbReference>
<feature type="region of interest" description="Disordered" evidence="1">
    <location>
        <begin position="1"/>
        <end position="21"/>
    </location>
</feature>
<evidence type="ECO:0000313" key="4">
    <source>
        <dbReference type="Proteomes" id="UP000253104"/>
    </source>
</evidence>
<proteinExistence type="predicted"/>
<dbReference type="EMBL" id="CP024904">
    <property type="protein sequence ID" value="AXF25781.1"/>
    <property type="molecule type" value="Genomic_DNA"/>
</dbReference>
<reference evidence="3 4" key="1">
    <citation type="journal article" date="2018" name="ISME J.">
        <title>Involvement of Burkholderiaceae and sulfurous volatiles in disease-suppressive soils.</title>
        <authorList>
            <person name="Carrion V.J."/>
            <person name="Cordovez V."/>
            <person name="Tyc O."/>
            <person name="Etalo D.W."/>
            <person name="de Bruijn I."/>
            <person name="de Jager V.C."/>
            <person name="Medema M.H."/>
            <person name="Eberl L."/>
            <person name="Raaijmakers J.M."/>
        </authorList>
    </citation>
    <scope>NUCLEOTIDE SEQUENCE [LARGE SCALE GENOMIC DNA]</scope>
    <source>
        <strain evidence="4">mHSR5</strain>
    </source>
</reference>
<dbReference type="Proteomes" id="UP000253104">
    <property type="component" value="Chromosome mHSR5_C"/>
</dbReference>
<dbReference type="CDD" id="cd04301">
    <property type="entry name" value="NAT_SF"/>
    <property type="match status" value="1"/>
</dbReference>
<evidence type="ECO:0000256" key="1">
    <source>
        <dbReference type="SAM" id="MobiDB-lite"/>
    </source>
</evidence>
<feature type="compositionally biased region" description="Low complexity" evidence="1">
    <location>
        <begin position="1"/>
        <end position="11"/>
    </location>
</feature>
<protein>
    <recommendedName>
        <fullName evidence="2">N-acetyltransferase domain-containing protein</fullName>
    </recommendedName>
</protein>
<dbReference type="Gene3D" id="3.40.630.30">
    <property type="match status" value="1"/>
</dbReference>
<evidence type="ECO:0000259" key="2">
    <source>
        <dbReference type="PROSITE" id="PS51186"/>
    </source>
</evidence>
<dbReference type="PROSITE" id="PS51186">
    <property type="entry name" value="GNAT"/>
    <property type="match status" value="1"/>
</dbReference>
<gene>
    <name evidence="3" type="ORF">CUJ89_35800</name>
</gene>
<evidence type="ECO:0000313" key="3">
    <source>
        <dbReference type="EMBL" id="AXF25781.1"/>
    </source>
</evidence>
<dbReference type="Pfam" id="PF00583">
    <property type="entry name" value="Acetyltransf_1"/>
    <property type="match status" value="1"/>
</dbReference>